<protein>
    <submittedName>
        <fullName evidence="1">Uncharacterized protein</fullName>
    </submittedName>
</protein>
<keyword evidence="2" id="KW-1185">Reference proteome</keyword>
<dbReference type="AlphaFoldDB" id="A0A0C5BRU8"/>
<dbReference type="KEGG" id="nid:NPIRD3C_1256"/>
<accession>A0A0C5BRU8</accession>
<dbReference type="STRING" id="1582439.NPIRD3C_1256"/>
<dbReference type="GeneID" id="43685798"/>
<evidence type="ECO:0000313" key="1">
    <source>
        <dbReference type="EMBL" id="AJM92468.1"/>
    </source>
</evidence>
<dbReference type="PATRIC" id="fig|1582439.9.peg.1295"/>
<dbReference type="HOGENOM" id="CLU_3147809_0_0_2"/>
<evidence type="ECO:0000313" key="2">
    <source>
        <dbReference type="Proteomes" id="UP000032027"/>
    </source>
</evidence>
<reference evidence="2" key="1">
    <citation type="submission" date="2015-02" db="EMBL/GenBank/DDBJ databases">
        <title>Characterization of two novel Thaumarchaeota isolated from the Northern Adriatic Sea.</title>
        <authorList>
            <person name="Bayer B."/>
            <person name="Vojvoda J."/>
            <person name="Offre P."/>
            <person name="Srivastava A."/>
            <person name="Elisabeth N."/>
            <person name="Garcia J.A.L."/>
            <person name="Schleper C."/>
            <person name="Herndl G.J."/>
        </authorList>
    </citation>
    <scope>NUCLEOTIDE SEQUENCE [LARGE SCALE GENOMIC DNA]</scope>
    <source>
        <strain evidence="2">D3C</strain>
    </source>
</reference>
<dbReference type="RefSeq" id="WP_160272882.1">
    <property type="nucleotide sequence ID" value="NZ_CP010868.1"/>
</dbReference>
<reference evidence="1 2" key="3">
    <citation type="journal article" date="2019" name="Int. J. Syst. Evol. Microbiol.">
        <title>Nitrosopumilus adriaticus sp. nov. and Nitrosopumilus piranensis sp. nov., two ammonia-oxidizing archaea from the Adriatic Sea and members of the class Nitrososphaeria.</title>
        <authorList>
            <person name="Bayer B."/>
            <person name="Vojvoda J."/>
            <person name="Reinthaler T."/>
            <person name="Reyes C."/>
            <person name="Pinto M."/>
            <person name="Herndl G.J."/>
        </authorList>
    </citation>
    <scope>NUCLEOTIDE SEQUENCE [LARGE SCALE GENOMIC DNA]</scope>
    <source>
        <strain evidence="1 2">D3C</strain>
    </source>
</reference>
<dbReference type="Proteomes" id="UP000032027">
    <property type="component" value="Chromosome"/>
</dbReference>
<gene>
    <name evidence="1" type="ORF">NPIRD3C_1256</name>
</gene>
<sequence>MEIRSFFEYGLQESRLFLGCDPGLGFGISKNIVEWHDGQFHMKTVLQH</sequence>
<reference evidence="1 2" key="2">
    <citation type="journal article" date="2016" name="ISME J.">
        <title>Physiological and genomic characterization of two novel marine thaumarchaeal strains indicates niche differentiation.</title>
        <authorList>
            <person name="Bayer B."/>
            <person name="Vojvoda J."/>
            <person name="Offre P."/>
            <person name="Alves R.J."/>
            <person name="Elisabeth N.H."/>
            <person name="Garcia J.A."/>
            <person name="Volland J.M."/>
            <person name="Srivastava A."/>
            <person name="Schleper C."/>
            <person name="Herndl G.J."/>
        </authorList>
    </citation>
    <scope>NUCLEOTIDE SEQUENCE [LARGE SCALE GENOMIC DNA]</scope>
    <source>
        <strain evidence="1 2">D3C</strain>
    </source>
</reference>
<name>A0A0C5BRU8_9ARCH</name>
<proteinExistence type="predicted"/>
<dbReference type="EMBL" id="CP010868">
    <property type="protein sequence ID" value="AJM92468.1"/>
    <property type="molecule type" value="Genomic_DNA"/>
</dbReference>
<organism evidence="1 2">
    <name type="scientific">Nitrosopumilus piranensis</name>
    <dbReference type="NCBI Taxonomy" id="1582439"/>
    <lineage>
        <taxon>Archaea</taxon>
        <taxon>Nitrososphaerota</taxon>
        <taxon>Nitrososphaeria</taxon>
        <taxon>Nitrosopumilales</taxon>
        <taxon>Nitrosopumilaceae</taxon>
        <taxon>Nitrosopumilus</taxon>
    </lineage>
</organism>